<accession>A0A6J4QEQ0</accession>
<sequence length="67" mass="7451">MEPKRKGEDKPVLPPDEAPAEPIPPIEPWMVKDGAWGQGAATALDNLRGNDFRGRRSRRTDDKPNSD</sequence>
<organism evidence="2">
    <name type="scientific">uncultured Ramlibacter sp</name>
    <dbReference type="NCBI Taxonomy" id="260755"/>
    <lineage>
        <taxon>Bacteria</taxon>
        <taxon>Pseudomonadati</taxon>
        <taxon>Pseudomonadota</taxon>
        <taxon>Betaproteobacteria</taxon>
        <taxon>Burkholderiales</taxon>
        <taxon>Comamonadaceae</taxon>
        <taxon>Ramlibacter</taxon>
        <taxon>environmental samples</taxon>
    </lineage>
</organism>
<name>A0A6J4QEQ0_9BURK</name>
<feature type="region of interest" description="Disordered" evidence="1">
    <location>
        <begin position="43"/>
        <end position="67"/>
    </location>
</feature>
<evidence type="ECO:0000313" key="2">
    <source>
        <dbReference type="EMBL" id="CAA9435800.1"/>
    </source>
</evidence>
<feature type="compositionally biased region" description="Basic and acidic residues" evidence="1">
    <location>
        <begin position="48"/>
        <end position="67"/>
    </location>
</feature>
<dbReference type="EMBL" id="CADCUX010000625">
    <property type="protein sequence ID" value="CAA9435800.1"/>
    <property type="molecule type" value="Genomic_DNA"/>
</dbReference>
<gene>
    <name evidence="2" type="ORF">AVDCRST_MAG51-2925</name>
</gene>
<feature type="compositionally biased region" description="Pro residues" evidence="1">
    <location>
        <begin position="12"/>
        <end position="27"/>
    </location>
</feature>
<feature type="compositionally biased region" description="Basic and acidic residues" evidence="1">
    <location>
        <begin position="1"/>
        <end position="11"/>
    </location>
</feature>
<proteinExistence type="predicted"/>
<protein>
    <submittedName>
        <fullName evidence="2">Uncharacterized protein</fullName>
    </submittedName>
</protein>
<evidence type="ECO:0000256" key="1">
    <source>
        <dbReference type="SAM" id="MobiDB-lite"/>
    </source>
</evidence>
<feature type="region of interest" description="Disordered" evidence="1">
    <location>
        <begin position="1"/>
        <end position="31"/>
    </location>
</feature>
<reference evidence="2" key="1">
    <citation type="submission" date="2020-02" db="EMBL/GenBank/DDBJ databases">
        <authorList>
            <person name="Meier V. D."/>
        </authorList>
    </citation>
    <scope>NUCLEOTIDE SEQUENCE</scope>
    <source>
        <strain evidence="2">AVDCRST_MAG51</strain>
    </source>
</reference>
<dbReference type="AlphaFoldDB" id="A0A6J4QEQ0"/>